<evidence type="ECO:0000313" key="2">
    <source>
        <dbReference type="Proteomes" id="UP001064027"/>
    </source>
</evidence>
<proteinExistence type="predicted"/>
<name>A0ACD4CBS4_9BACI</name>
<keyword evidence="2" id="KW-1185">Reference proteome</keyword>
<dbReference type="Proteomes" id="UP001064027">
    <property type="component" value="Chromosome"/>
</dbReference>
<sequence length="318" mass="36281">MNLNKTIAVRVQSVHQETPYVKRFSLTPAYNELLPPFSGGSHITTYIETGGETIARSYSLTNPPGQRDTYQIAIRLNEQSTGGSRYWHEQVKVGDTLRISPPQNHFPLSFRGKHHVFYAAGIGITPFLSMMAELKKENRSFELHYAAKSEESCPFFTYLKKVYPHESHFYFSSERRLNDQSLWEHRIGTHVYFCGPTSFIDEFTASALTIGYPRSTIHFERFAPRQTLKRQDFLVEVENGPTLKVRKDRTLLEALLKAGVNAPYSCRVGRCGTCEVKVLEGEVDHGDSFLSESERSEHHSILTCVSRARQEKLRIALS</sequence>
<organism evidence="1 2">
    <name type="scientific">Rossellomorea vietnamensis</name>
    <dbReference type="NCBI Taxonomy" id="218284"/>
    <lineage>
        <taxon>Bacteria</taxon>
        <taxon>Bacillati</taxon>
        <taxon>Bacillota</taxon>
        <taxon>Bacilli</taxon>
        <taxon>Bacillales</taxon>
        <taxon>Bacillaceae</taxon>
        <taxon>Rossellomorea</taxon>
    </lineage>
</organism>
<accession>A0ACD4CBS4</accession>
<dbReference type="EMBL" id="CP104558">
    <property type="protein sequence ID" value="UXH46053.1"/>
    <property type="molecule type" value="Genomic_DNA"/>
</dbReference>
<gene>
    <name evidence="1" type="ORF">N5C46_08410</name>
</gene>
<reference evidence="1" key="1">
    <citation type="submission" date="2022-09" db="EMBL/GenBank/DDBJ databases">
        <title>Complete genome sequence of Rossellomorea vietnamensis strain RL-WG62, a newly isolated PGPR with the potential for plant salinity stress alleviation.</title>
        <authorList>
            <person name="Ren L."/>
            <person name="Wang G."/>
            <person name="Hu H."/>
        </authorList>
    </citation>
    <scope>NUCLEOTIDE SEQUENCE</scope>
    <source>
        <strain evidence="1">RL-WG62</strain>
    </source>
</reference>
<protein>
    <submittedName>
        <fullName evidence="1">PDR/VanB family oxidoreductase</fullName>
    </submittedName>
</protein>
<evidence type="ECO:0000313" key="1">
    <source>
        <dbReference type="EMBL" id="UXH46053.1"/>
    </source>
</evidence>